<dbReference type="InterPro" id="IPR019734">
    <property type="entry name" value="TPR_rpt"/>
</dbReference>
<dbReference type="Pfam" id="PF13181">
    <property type="entry name" value="TPR_8"/>
    <property type="match status" value="1"/>
</dbReference>
<feature type="signal peptide" evidence="2">
    <location>
        <begin position="1"/>
        <end position="19"/>
    </location>
</feature>
<organism evidence="3 4">
    <name type="scientific">Chitinophaga terrae</name>
    <name type="common">ex Kim and Jung 2007</name>
    <dbReference type="NCBI Taxonomy" id="408074"/>
    <lineage>
        <taxon>Bacteria</taxon>
        <taxon>Pseudomonadati</taxon>
        <taxon>Bacteroidota</taxon>
        <taxon>Chitinophagia</taxon>
        <taxon>Chitinophagales</taxon>
        <taxon>Chitinophagaceae</taxon>
        <taxon>Chitinophaga</taxon>
    </lineage>
</organism>
<keyword evidence="2" id="KW-0732">Signal</keyword>
<dbReference type="Proteomes" id="UP000199656">
    <property type="component" value="Unassembled WGS sequence"/>
</dbReference>
<dbReference type="PROSITE" id="PS50005">
    <property type="entry name" value="TPR"/>
    <property type="match status" value="2"/>
</dbReference>
<keyword evidence="4" id="KW-1185">Reference proteome</keyword>
<keyword evidence="1" id="KW-0802">TPR repeat</keyword>
<dbReference type="InterPro" id="IPR011990">
    <property type="entry name" value="TPR-like_helical_dom_sf"/>
</dbReference>
<dbReference type="Gene3D" id="1.25.40.10">
    <property type="entry name" value="Tetratricopeptide repeat domain"/>
    <property type="match status" value="3"/>
</dbReference>
<accession>A0A1H4CZ02</accession>
<reference evidence="4" key="1">
    <citation type="submission" date="2016-10" db="EMBL/GenBank/DDBJ databases">
        <authorList>
            <person name="Varghese N."/>
            <person name="Submissions S."/>
        </authorList>
    </citation>
    <scope>NUCLEOTIDE SEQUENCE [LARGE SCALE GENOMIC DNA]</scope>
    <source>
        <strain evidence="4">DSM 23920</strain>
    </source>
</reference>
<evidence type="ECO:0000313" key="3">
    <source>
        <dbReference type="EMBL" id="SEA65723.1"/>
    </source>
</evidence>
<feature type="repeat" description="TPR" evidence="1">
    <location>
        <begin position="86"/>
        <end position="119"/>
    </location>
</feature>
<feature type="chain" id="PRO_5011553133" evidence="2">
    <location>
        <begin position="20"/>
        <end position="369"/>
    </location>
</feature>
<dbReference type="SMART" id="SM00028">
    <property type="entry name" value="TPR"/>
    <property type="match status" value="5"/>
</dbReference>
<dbReference type="PANTHER" id="PTHR12558">
    <property type="entry name" value="CELL DIVISION CYCLE 16,23,27"/>
    <property type="match status" value="1"/>
</dbReference>
<dbReference type="PANTHER" id="PTHR12558:SF13">
    <property type="entry name" value="CELL DIVISION CYCLE PROTEIN 27 HOMOLOG"/>
    <property type="match status" value="1"/>
</dbReference>
<evidence type="ECO:0000256" key="2">
    <source>
        <dbReference type="SAM" id="SignalP"/>
    </source>
</evidence>
<dbReference type="Pfam" id="PF13432">
    <property type="entry name" value="TPR_16"/>
    <property type="match status" value="1"/>
</dbReference>
<dbReference type="RefSeq" id="WP_168927858.1">
    <property type="nucleotide sequence ID" value="NZ_BKAT01000019.1"/>
</dbReference>
<gene>
    <name evidence="3" type="ORF">SAMN05660909_02852</name>
</gene>
<name>A0A1H4CZ02_9BACT</name>
<feature type="repeat" description="TPR" evidence="1">
    <location>
        <begin position="120"/>
        <end position="153"/>
    </location>
</feature>
<dbReference type="STRING" id="408074.SAMN05660909_02852"/>
<dbReference type="AlphaFoldDB" id="A0A1H4CZ02"/>
<dbReference type="EMBL" id="FNRL01000012">
    <property type="protein sequence ID" value="SEA65723.1"/>
    <property type="molecule type" value="Genomic_DNA"/>
</dbReference>
<sequence>MKKILLAIAFIFSAFAAWAQEKITDELKALSDNGKYDEIVSRYTSNTSAYPAKALCYIGQAYYMKEDNENCLKYMDMAIAKDSKIAEAYYLKGMTYSYMGKFEAAIPLLQTAIGLQPAEADNYSGLGDAYYNLKQQDQALAAYQKATSLDHCPDRPYVMIAQIYTDKEEYAKAIEAYYTAKSKISKESASYLSVLYNLGTMEYLHGDADHAATVLTELILTAPDDYPSYARLIQVFNRQKKYEQAQLYKEKLYAAHKDGKLPGNMQDRFCIDQFKWKDYSVMVFERYENENKGRIYYKHIFYVLDKQEQTALSVQSEFSPISVELKGPKYLLCASKGNSHLNPGIGLKEDTKYENLKALAIKLFEKYLE</sequence>
<proteinExistence type="predicted"/>
<dbReference type="SUPFAM" id="SSF48452">
    <property type="entry name" value="TPR-like"/>
    <property type="match status" value="2"/>
</dbReference>
<evidence type="ECO:0000256" key="1">
    <source>
        <dbReference type="PROSITE-ProRule" id="PRU00339"/>
    </source>
</evidence>
<protein>
    <submittedName>
        <fullName evidence="3">Tetratricopeptide repeat-containing protein</fullName>
    </submittedName>
</protein>
<evidence type="ECO:0000313" key="4">
    <source>
        <dbReference type="Proteomes" id="UP000199656"/>
    </source>
</evidence>